<keyword evidence="6" id="KW-0812">Transmembrane</keyword>
<keyword evidence="6" id="KW-1133">Transmembrane helix</keyword>
<accession>A0A9W7L0M9</accession>
<dbReference type="InterPro" id="IPR001841">
    <property type="entry name" value="Znf_RING"/>
</dbReference>
<evidence type="ECO:0000313" key="9">
    <source>
        <dbReference type="Proteomes" id="UP001165065"/>
    </source>
</evidence>
<keyword evidence="6" id="KW-0472">Membrane</keyword>
<dbReference type="Proteomes" id="UP001165065">
    <property type="component" value="Unassembled WGS sequence"/>
</dbReference>
<sequence length="375" mass="40873">MPGEIPLLVFLIVPIIVWTFFAVTSFVYLIWNKFKSSILAVVRKFEIVVVDVTPRDSTRCYERSSVDRAQDGGTVEEDSQDGRDGETVVGTDGRLKRWFRSLGVKGKGNKTRPPPVKDEGRVGILDEMERGVVTTSLEVDGSNEGRVDVLDAMERDVLAAPPPPPLSRIPTLSLPKKLFLWAFDGDPLYIHAVQLASPSSNAGNKPGRAEDERGNPQLEDEEIENDPRNINFEGTCSVCLDDFSRGDLVTVSSAHISEEAAGCNHVFHLSCYEAWVKEPAGVNCPVCRRRYVGRRKKRGRGCRRRSAGGGRGGDENEGAAAAAAAAEQTQEAQPQSPSSQPQSPSSQPPSQSTMGLARELDVLDEIRASTETPQA</sequence>
<dbReference type="Pfam" id="PF13639">
    <property type="entry name" value="zf-RING_2"/>
    <property type="match status" value="1"/>
</dbReference>
<feature type="domain" description="RING-type" evidence="7">
    <location>
        <begin position="236"/>
        <end position="288"/>
    </location>
</feature>
<dbReference type="Gene3D" id="3.30.40.10">
    <property type="entry name" value="Zinc/RING finger domain, C3HC4 (zinc finger)"/>
    <property type="match status" value="1"/>
</dbReference>
<dbReference type="InterPro" id="IPR013083">
    <property type="entry name" value="Znf_RING/FYVE/PHD"/>
</dbReference>
<keyword evidence="9" id="KW-1185">Reference proteome</keyword>
<name>A0A9W7L0M9_9STRA</name>
<evidence type="ECO:0000313" key="8">
    <source>
        <dbReference type="EMBL" id="GMI19662.1"/>
    </source>
</evidence>
<evidence type="ECO:0000256" key="4">
    <source>
        <dbReference type="PROSITE-ProRule" id="PRU00175"/>
    </source>
</evidence>
<proteinExistence type="predicted"/>
<feature type="region of interest" description="Disordered" evidence="5">
    <location>
        <begin position="63"/>
        <end position="87"/>
    </location>
</feature>
<feature type="compositionally biased region" description="Low complexity" evidence="5">
    <location>
        <begin position="319"/>
        <end position="353"/>
    </location>
</feature>
<dbReference type="PANTHER" id="PTHR45969:SF69">
    <property type="entry name" value="FINGER DOMAIN PROTEIN, PUTATIVE (AFU_ORTHOLOGUE AFUA_3G12190)-RELATED"/>
    <property type="match status" value="1"/>
</dbReference>
<evidence type="ECO:0000256" key="1">
    <source>
        <dbReference type="ARBA" id="ARBA00022723"/>
    </source>
</evidence>
<gene>
    <name evidence="8" type="ORF">TrCOL_g1000</name>
</gene>
<feature type="region of interest" description="Disordered" evidence="5">
    <location>
        <begin position="198"/>
        <end position="222"/>
    </location>
</feature>
<dbReference type="GO" id="GO:0061630">
    <property type="term" value="F:ubiquitin protein ligase activity"/>
    <property type="evidence" value="ECO:0007669"/>
    <property type="project" value="TreeGrafter"/>
</dbReference>
<dbReference type="SMART" id="SM00184">
    <property type="entry name" value="RING"/>
    <property type="match status" value="1"/>
</dbReference>
<protein>
    <recommendedName>
        <fullName evidence="7">RING-type domain-containing protein</fullName>
    </recommendedName>
</protein>
<keyword evidence="1" id="KW-0479">Metal-binding</keyword>
<comment type="caution">
    <text evidence="8">The sequence shown here is derived from an EMBL/GenBank/DDBJ whole genome shotgun (WGS) entry which is preliminary data.</text>
</comment>
<keyword evidence="3" id="KW-0862">Zinc</keyword>
<organism evidence="8 9">
    <name type="scientific">Triparma columacea</name>
    <dbReference type="NCBI Taxonomy" id="722753"/>
    <lineage>
        <taxon>Eukaryota</taxon>
        <taxon>Sar</taxon>
        <taxon>Stramenopiles</taxon>
        <taxon>Ochrophyta</taxon>
        <taxon>Bolidophyceae</taxon>
        <taxon>Parmales</taxon>
        <taxon>Triparmaceae</taxon>
        <taxon>Triparma</taxon>
    </lineage>
</organism>
<reference evidence="9" key="1">
    <citation type="journal article" date="2023" name="Commun. Biol.">
        <title>Genome analysis of Parmales, the sister group of diatoms, reveals the evolutionary specialization of diatoms from phago-mixotrophs to photoautotrophs.</title>
        <authorList>
            <person name="Ban H."/>
            <person name="Sato S."/>
            <person name="Yoshikawa S."/>
            <person name="Yamada K."/>
            <person name="Nakamura Y."/>
            <person name="Ichinomiya M."/>
            <person name="Sato N."/>
            <person name="Blanc-Mathieu R."/>
            <person name="Endo H."/>
            <person name="Kuwata A."/>
            <person name="Ogata H."/>
        </authorList>
    </citation>
    <scope>NUCLEOTIDE SEQUENCE [LARGE SCALE GENOMIC DNA]</scope>
</reference>
<evidence type="ECO:0000259" key="7">
    <source>
        <dbReference type="PROSITE" id="PS50089"/>
    </source>
</evidence>
<evidence type="ECO:0000256" key="5">
    <source>
        <dbReference type="SAM" id="MobiDB-lite"/>
    </source>
</evidence>
<feature type="transmembrane region" description="Helical" evidence="6">
    <location>
        <begin position="7"/>
        <end position="31"/>
    </location>
</feature>
<dbReference type="GO" id="GO:0008270">
    <property type="term" value="F:zinc ion binding"/>
    <property type="evidence" value="ECO:0007669"/>
    <property type="project" value="UniProtKB-KW"/>
</dbReference>
<dbReference type="GO" id="GO:0016567">
    <property type="term" value="P:protein ubiquitination"/>
    <property type="evidence" value="ECO:0007669"/>
    <property type="project" value="TreeGrafter"/>
</dbReference>
<dbReference type="OrthoDB" id="48802at2759"/>
<evidence type="ECO:0000256" key="6">
    <source>
        <dbReference type="SAM" id="Phobius"/>
    </source>
</evidence>
<evidence type="ECO:0000256" key="2">
    <source>
        <dbReference type="ARBA" id="ARBA00022771"/>
    </source>
</evidence>
<dbReference type="SUPFAM" id="SSF57850">
    <property type="entry name" value="RING/U-box"/>
    <property type="match status" value="1"/>
</dbReference>
<dbReference type="PANTHER" id="PTHR45969">
    <property type="entry name" value="RING ZINC FINGER PROTEIN-RELATED"/>
    <property type="match status" value="1"/>
</dbReference>
<keyword evidence="2 4" id="KW-0863">Zinc-finger</keyword>
<feature type="region of interest" description="Disordered" evidence="5">
    <location>
        <begin position="298"/>
        <end position="375"/>
    </location>
</feature>
<evidence type="ECO:0000256" key="3">
    <source>
        <dbReference type="ARBA" id="ARBA00022833"/>
    </source>
</evidence>
<feature type="compositionally biased region" description="Basic and acidic residues" evidence="5">
    <location>
        <begin position="358"/>
        <end position="368"/>
    </location>
</feature>
<dbReference type="EMBL" id="BRYA01000498">
    <property type="protein sequence ID" value="GMI19662.1"/>
    <property type="molecule type" value="Genomic_DNA"/>
</dbReference>
<dbReference type="PROSITE" id="PS50089">
    <property type="entry name" value="ZF_RING_2"/>
    <property type="match status" value="1"/>
</dbReference>
<dbReference type="AlphaFoldDB" id="A0A9W7L0M9"/>